<protein>
    <submittedName>
        <fullName evidence="1">Mobile element protein</fullName>
    </submittedName>
</protein>
<dbReference type="EMBL" id="CP012603">
    <property type="protein sequence ID" value="ALE38874.1"/>
    <property type="molecule type" value="Genomic_DNA"/>
</dbReference>
<dbReference type="Proteomes" id="UP000056502">
    <property type="component" value="Chromosome I"/>
</dbReference>
<sequence length="55" mass="6106">MESQVIGVDFGKKSIEVVRINSENSLERRQFSTTKNGINNLLCDLICGNSTVFSL</sequence>
<reference evidence="1 2" key="1">
    <citation type="journal article" date="2015" name="Genome Announc.">
        <title>Whole-Genome Sequence of Leptospira interrogans Serovar Hardjo Subtype Hardjoprajitno Strain Norma, Isolated from Cattle in a Leptospirosis Outbreak in Brazil.</title>
        <authorList>
            <person name="Cosate M.R."/>
            <person name="Soares S.C."/>
            <person name="Mendes T.A."/>
            <person name="Raittz R.T."/>
            <person name="Moreira E.C."/>
            <person name="Leite R."/>
            <person name="Fernandes G.R."/>
            <person name="Haddad J.P."/>
            <person name="Ortega J.M."/>
        </authorList>
    </citation>
    <scope>NUCLEOTIDE SEQUENCE [LARGE SCALE GENOMIC DNA]</scope>
    <source>
        <strain evidence="1 2">Norma</strain>
    </source>
</reference>
<gene>
    <name evidence="1" type="ORF">G436_1681</name>
</gene>
<name>A0A0M4NV88_LEPIR</name>
<evidence type="ECO:0000313" key="2">
    <source>
        <dbReference type="Proteomes" id="UP000056502"/>
    </source>
</evidence>
<evidence type="ECO:0000313" key="1">
    <source>
        <dbReference type="EMBL" id="ALE38874.1"/>
    </source>
</evidence>
<dbReference type="AlphaFoldDB" id="A0A0M4NV88"/>
<dbReference type="PATRIC" id="fig|1279460.3.peg.1693"/>
<accession>A0A0M4NV88</accession>
<organism evidence="1">
    <name type="scientific">Leptospira interrogans serovar Hardjo str. Norma</name>
    <dbReference type="NCBI Taxonomy" id="1279460"/>
    <lineage>
        <taxon>Bacteria</taxon>
        <taxon>Pseudomonadati</taxon>
        <taxon>Spirochaetota</taxon>
        <taxon>Spirochaetia</taxon>
        <taxon>Leptospirales</taxon>
        <taxon>Leptospiraceae</taxon>
        <taxon>Leptospira</taxon>
    </lineage>
</organism>
<proteinExistence type="predicted"/>